<dbReference type="AlphaFoldDB" id="A0AAV2QKB4"/>
<evidence type="ECO:0000313" key="1">
    <source>
        <dbReference type="EMBL" id="CAL4084799.1"/>
    </source>
</evidence>
<name>A0AAV2QKB4_MEGNR</name>
<accession>A0AAV2QKB4</accession>
<gene>
    <name evidence="1" type="ORF">MNOR_LOCUS12520</name>
</gene>
<keyword evidence="2" id="KW-1185">Reference proteome</keyword>
<organism evidence="1 2">
    <name type="scientific">Meganyctiphanes norvegica</name>
    <name type="common">Northern krill</name>
    <name type="synonym">Thysanopoda norvegica</name>
    <dbReference type="NCBI Taxonomy" id="48144"/>
    <lineage>
        <taxon>Eukaryota</taxon>
        <taxon>Metazoa</taxon>
        <taxon>Ecdysozoa</taxon>
        <taxon>Arthropoda</taxon>
        <taxon>Crustacea</taxon>
        <taxon>Multicrustacea</taxon>
        <taxon>Malacostraca</taxon>
        <taxon>Eumalacostraca</taxon>
        <taxon>Eucarida</taxon>
        <taxon>Euphausiacea</taxon>
        <taxon>Euphausiidae</taxon>
        <taxon>Meganyctiphanes</taxon>
    </lineage>
</organism>
<protein>
    <submittedName>
        <fullName evidence="1">Uncharacterized protein</fullName>
    </submittedName>
</protein>
<proteinExistence type="predicted"/>
<dbReference type="Proteomes" id="UP001497623">
    <property type="component" value="Unassembled WGS sequence"/>
</dbReference>
<evidence type="ECO:0000313" key="2">
    <source>
        <dbReference type="Proteomes" id="UP001497623"/>
    </source>
</evidence>
<sequence>MDDHSSLMDNILLELLDPSTTPEKALETLSYPCFSPEAYARDNDHVLIFLAYMRFIITRQPDAHVEGIWEELLKNTVIYSLNFSNSREEITYIRNTHTKVVLADGPLVSTWLQKALATHNKCPNPYIRLELFRLIRILLSKKNENMSIDEWDCLRTTLECVCGTFIHTISRIQPHHLYPSDGKDKVLFDFTDLRFIFNIYEVQMYEYLQKVISDGIIEQWKNDNELDVDSDEARFIAHCIQLIGIFTVGANSIPDPVTHMTMIYHLCNFFKYNIGKLIFIHGMNNLPSGMPWDQFRYVLSQLPFKPYITATINELRSAMSSKCIYSSSIAIRIDNIAQDLGVYTKTYDLPRLLFCRQVHGPTSVQRHDLLTMHLASFACDVE</sequence>
<dbReference type="EMBL" id="CAXKWB010006885">
    <property type="protein sequence ID" value="CAL4084799.1"/>
    <property type="molecule type" value="Genomic_DNA"/>
</dbReference>
<comment type="caution">
    <text evidence="1">The sequence shown here is derived from an EMBL/GenBank/DDBJ whole genome shotgun (WGS) entry which is preliminary data.</text>
</comment>
<reference evidence="1 2" key="1">
    <citation type="submission" date="2024-05" db="EMBL/GenBank/DDBJ databases">
        <authorList>
            <person name="Wallberg A."/>
        </authorList>
    </citation>
    <scope>NUCLEOTIDE SEQUENCE [LARGE SCALE GENOMIC DNA]</scope>
</reference>